<dbReference type="EMBL" id="CM031813">
    <property type="protein sequence ID" value="KAG6654543.1"/>
    <property type="molecule type" value="Genomic_DNA"/>
</dbReference>
<protein>
    <submittedName>
        <fullName evidence="1">Uncharacterized protein</fullName>
    </submittedName>
</protein>
<dbReference type="EMBL" id="CM031829">
    <property type="protein sequence ID" value="KAG6713399.1"/>
    <property type="molecule type" value="Genomic_DNA"/>
</dbReference>
<dbReference type="AlphaFoldDB" id="A0A8T1QJL7"/>
<name>A0A8T1QJL7_CARIL</name>
<reference evidence="1" key="1">
    <citation type="submission" date="2020-12" db="EMBL/GenBank/DDBJ databases">
        <title>WGS assembly of Carya illinoinensis cv. Pawnee.</title>
        <authorList>
            <person name="Platts A."/>
            <person name="Shu S."/>
            <person name="Wright S."/>
            <person name="Barry K."/>
            <person name="Edger P."/>
            <person name="Pires J.C."/>
            <person name="Schmutz J."/>
        </authorList>
    </citation>
    <scope>NUCLEOTIDE SEQUENCE</scope>
    <source>
        <tissue evidence="1">Leaf</tissue>
    </source>
</reference>
<evidence type="ECO:0000313" key="1">
    <source>
        <dbReference type="EMBL" id="KAG6654543.1"/>
    </source>
</evidence>
<evidence type="ECO:0000313" key="3">
    <source>
        <dbReference type="Proteomes" id="UP000811609"/>
    </source>
</evidence>
<sequence>MPYPSPSNLVDFILFDYSFQMPSYMPYPPPCNPEDRHQLCQLLQNFYKILEVHQG</sequence>
<evidence type="ECO:0000313" key="2">
    <source>
        <dbReference type="EMBL" id="KAG6713399.1"/>
    </source>
</evidence>
<reference evidence="2" key="2">
    <citation type="submission" date="2021-01" db="EMBL/GenBank/DDBJ databases">
        <authorList>
            <person name="Lovell J.T."/>
            <person name="Bentley N."/>
            <person name="Bhattarai G."/>
            <person name="Jenkins J.W."/>
            <person name="Sreedasyam A."/>
            <person name="Alarcon Y."/>
            <person name="Bock C."/>
            <person name="Boston L."/>
            <person name="Carlson J."/>
            <person name="Cervantes K."/>
            <person name="Clermont K."/>
            <person name="Krom N."/>
            <person name="Kubenka K."/>
            <person name="Mamidi S."/>
            <person name="Mattison C."/>
            <person name="Monteros M."/>
            <person name="Pisani C."/>
            <person name="Plott C."/>
            <person name="Rajasekar S."/>
            <person name="Rhein H.S."/>
            <person name="Rohla C."/>
            <person name="Song M."/>
            <person name="Hilaire R.S."/>
            <person name="Shu S."/>
            <person name="Wells L."/>
            <person name="Wang X."/>
            <person name="Webber J."/>
            <person name="Heerema R.J."/>
            <person name="Klein P."/>
            <person name="Conner P."/>
            <person name="Grauke L."/>
            <person name="Grimwood J."/>
            <person name="Schmutz J."/>
            <person name="Randall J.J."/>
        </authorList>
    </citation>
    <scope>NUCLEOTIDE SEQUENCE</scope>
    <source>
        <tissue evidence="2">Leaf</tissue>
    </source>
</reference>
<proteinExistence type="predicted"/>
<gene>
    <name evidence="1" type="ORF">CIPAW_05G152200</name>
    <name evidence="2" type="ORF">I3842_05G149800</name>
</gene>
<comment type="caution">
    <text evidence="1">The sequence shown here is derived from an EMBL/GenBank/DDBJ whole genome shotgun (WGS) entry which is preliminary data.</text>
</comment>
<keyword evidence="3" id="KW-1185">Reference proteome</keyword>
<dbReference type="Proteomes" id="UP000811246">
    <property type="component" value="Chromosome 5"/>
</dbReference>
<dbReference type="Proteomes" id="UP000811609">
    <property type="component" value="Chromosome 5"/>
</dbReference>
<accession>A0A8T1QJL7</accession>
<organism evidence="1 3">
    <name type="scientific">Carya illinoinensis</name>
    <name type="common">Pecan</name>
    <dbReference type="NCBI Taxonomy" id="32201"/>
    <lineage>
        <taxon>Eukaryota</taxon>
        <taxon>Viridiplantae</taxon>
        <taxon>Streptophyta</taxon>
        <taxon>Embryophyta</taxon>
        <taxon>Tracheophyta</taxon>
        <taxon>Spermatophyta</taxon>
        <taxon>Magnoliopsida</taxon>
        <taxon>eudicotyledons</taxon>
        <taxon>Gunneridae</taxon>
        <taxon>Pentapetalae</taxon>
        <taxon>rosids</taxon>
        <taxon>fabids</taxon>
        <taxon>Fagales</taxon>
        <taxon>Juglandaceae</taxon>
        <taxon>Carya</taxon>
    </lineage>
</organism>